<reference evidence="6 7" key="1">
    <citation type="submission" date="2018-12" db="EMBL/GenBank/DDBJ databases">
        <authorList>
            <person name="Sun L."/>
            <person name="Chen Z."/>
        </authorList>
    </citation>
    <scope>NUCLEOTIDE SEQUENCE [LARGE SCALE GENOMIC DNA]</scope>
    <source>
        <strain evidence="6 7">3-5-3</strain>
    </source>
</reference>
<dbReference type="CDD" id="cd00056">
    <property type="entry name" value="ENDO3c"/>
    <property type="match status" value="1"/>
</dbReference>
<comment type="catalytic activity">
    <reaction evidence="1">
        <text>Hydrolysis of alkylated DNA, releasing 3-methyladenine, 3-methylguanine, 7-methylguanine and 7-methyladenine.</text>
        <dbReference type="EC" id="3.2.2.21"/>
    </reaction>
</comment>
<dbReference type="Gene3D" id="1.10.1670.40">
    <property type="match status" value="1"/>
</dbReference>
<dbReference type="SUPFAM" id="SSF48150">
    <property type="entry name" value="DNA-glycosylase"/>
    <property type="match status" value="1"/>
</dbReference>
<dbReference type="PANTHER" id="PTHR43003:SF5">
    <property type="entry name" value="DNA-3-METHYLADENINE GLYCOSYLASE"/>
    <property type="match status" value="1"/>
</dbReference>
<evidence type="ECO:0000256" key="3">
    <source>
        <dbReference type="ARBA" id="ARBA00022763"/>
    </source>
</evidence>
<dbReference type="InterPro" id="IPR003265">
    <property type="entry name" value="HhH-GPD_domain"/>
</dbReference>
<evidence type="ECO:0000259" key="5">
    <source>
        <dbReference type="SMART" id="SM00478"/>
    </source>
</evidence>
<dbReference type="Pfam" id="PF00730">
    <property type="entry name" value="HhH-GPD"/>
    <property type="match status" value="1"/>
</dbReference>
<dbReference type="GO" id="GO:0006285">
    <property type="term" value="P:base-excision repair, AP site formation"/>
    <property type="evidence" value="ECO:0007669"/>
    <property type="project" value="TreeGrafter"/>
</dbReference>
<dbReference type="PANTHER" id="PTHR43003">
    <property type="entry name" value="DNA-3-METHYLADENINE GLYCOSYLASE"/>
    <property type="match status" value="1"/>
</dbReference>
<evidence type="ECO:0000313" key="6">
    <source>
        <dbReference type="EMBL" id="RUT35647.1"/>
    </source>
</evidence>
<dbReference type="RefSeq" id="WP_127197347.1">
    <property type="nucleotide sequence ID" value="NZ_RZNX01000001.1"/>
</dbReference>
<dbReference type="AlphaFoldDB" id="A0A3S1D9C4"/>
<keyword evidence="4" id="KW-0234">DNA repair</keyword>
<dbReference type="Gene3D" id="1.10.340.30">
    <property type="entry name" value="Hypothetical protein, domain 2"/>
    <property type="match status" value="1"/>
</dbReference>
<keyword evidence="7" id="KW-1185">Reference proteome</keyword>
<gene>
    <name evidence="6" type="ORF">EJP77_01090</name>
</gene>
<evidence type="ECO:0000256" key="2">
    <source>
        <dbReference type="ARBA" id="ARBA00012000"/>
    </source>
</evidence>
<evidence type="ECO:0000313" key="7">
    <source>
        <dbReference type="Proteomes" id="UP000272464"/>
    </source>
</evidence>
<sequence>MGTLDYKLFEYGRKEMDELSQADKILGAAIQRLGKIDRVIIPDLFTALIHAIVGQLVSVKAAATIWGRMLKHYGAISPQSIAMQNADLIQSCGMTMKKAVCIHNIAVTISQGNFDLDGLHCLSDQQVIHKLSALPGVGRWTAEMLLIHAMERPDVVSWGDLAIRRGMMKLYGLPSISKGQFDTHRSAYSPFGSVASIYLWKISSE</sequence>
<dbReference type="InterPro" id="IPR051912">
    <property type="entry name" value="Alkylbase_DNA_Glycosylase/TA"/>
</dbReference>
<dbReference type="SMART" id="SM00478">
    <property type="entry name" value="ENDO3c"/>
    <property type="match status" value="1"/>
</dbReference>
<dbReference type="InterPro" id="IPR011257">
    <property type="entry name" value="DNA_glycosylase"/>
</dbReference>
<accession>A0A3S1D9C4</accession>
<dbReference type="GO" id="GO:0006307">
    <property type="term" value="P:DNA alkylation repair"/>
    <property type="evidence" value="ECO:0007669"/>
    <property type="project" value="TreeGrafter"/>
</dbReference>
<dbReference type="Proteomes" id="UP000272464">
    <property type="component" value="Unassembled WGS sequence"/>
</dbReference>
<dbReference type="GO" id="GO:0043916">
    <property type="term" value="F:DNA-7-methylguanine glycosylase activity"/>
    <property type="evidence" value="ECO:0007669"/>
    <property type="project" value="TreeGrafter"/>
</dbReference>
<organism evidence="6 7">
    <name type="scientific">Paenibacillus zeisoli</name>
    <dbReference type="NCBI Taxonomy" id="2496267"/>
    <lineage>
        <taxon>Bacteria</taxon>
        <taxon>Bacillati</taxon>
        <taxon>Bacillota</taxon>
        <taxon>Bacilli</taxon>
        <taxon>Bacillales</taxon>
        <taxon>Paenibacillaceae</taxon>
        <taxon>Paenibacillus</taxon>
    </lineage>
</organism>
<protein>
    <recommendedName>
        <fullName evidence="2">DNA-3-methyladenine glycosylase II</fullName>
        <ecNumber evidence="2">3.2.2.21</ecNumber>
    </recommendedName>
</protein>
<keyword evidence="3" id="KW-0227">DNA damage</keyword>
<evidence type="ECO:0000256" key="1">
    <source>
        <dbReference type="ARBA" id="ARBA00000086"/>
    </source>
</evidence>
<comment type="caution">
    <text evidence="6">The sequence shown here is derived from an EMBL/GenBank/DDBJ whole genome shotgun (WGS) entry which is preliminary data.</text>
</comment>
<dbReference type="EMBL" id="RZNX01000001">
    <property type="protein sequence ID" value="RUT35647.1"/>
    <property type="molecule type" value="Genomic_DNA"/>
</dbReference>
<name>A0A3S1D9C4_9BACL</name>
<dbReference type="GO" id="GO:0032993">
    <property type="term" value="C:protein-DNA complex"/>
    <property type="evidence" value="ECO:0007669"/>
    <property type="project" value="TreeGrafter"/>
</dbReference>
<dbReference type="EC" id="3.2.2.21" evidence="2"/>
<feature type="domain" description="HhH-GPD" evidence="5">
    <location>
        <begin position="53"/>
        <end position="202"/>
    </location>
</feature>
<dbReference type="OrthoDB" id="9785929at2"/>
<dbReference type="GO" id="GO:0005737">
    <property type="term" value="C:cytoplasm"/>
    <property type="evidence" value="ECO:0007669"/>
    <property type="project" value="TreeGrafter"/>
</dbReference>
<proteinExistence type="predicted"/>
<dbReference type="GO" id="GO:0032131">
    <property type="term" value="F:alkylated DNA binding"/>
    <property type="evidence" value="ECO:0007669"/>
    <property type="project" value="TreeGrafter"/>
</dbReference>
<dbReference type="GO" id="GO:0008725">
    <property type="term" value="F:DNA-3-methyladenine glycosylase activity"/>
    <property type="evidence" value="ECO:0007669"/>
    <property type="project" value="TreeGrafter"/>
</dbReference>
<evidence type="ECO:0000256" key="4">
    <source>
        <dbReference type="ARBA" id="ARBA00023204"/>
    </source>
</evidence>